<dbReference type="GeneID" id="89683974"/>
<dbReference type="SUPFAM" id="SSF52540">
    <property type="entry name" value="P-loop containing nucleoside triphosphate hydrolases"/>
    <property type="match status" value="1"/>
</dbReference>
<name>A0ABS7FKS6_9NEIS</name>
<keyword evidence="2" id="KW-1185">Reference proteome</keyword>
<proteinExistence type="predicted"/>
<dbReference type="Proteomes" id="UP000711178">
    <property type="component" value="Unassembled WGS sequence"/>
</dbReference>
<dbReference type="InterPro" id="IPR027417">
    <property type="entry name" value="P-loop_NTPase"/>
</dbReference>
<protein>
    <submittedName>
        <fullName evidence="1">Uncharacterized protein</fullName>
    </submittedName>
</protein>
<dbReference type="RefSeq" id="WP_146008390.1">
    <property type="nucleotide sequence ID" value="NZ_CP142381.1"/>
</dbReference>
<dbReference type="Gene3D" id="3.40.50.300">
    <property type="entry name" value="P-loop containing nucleotide triphosphate hydrolases"/>
    <property type="match status" value="1"/>
</dbReference>
<gene>
    <name evidence="1" type="ORF">KIF53_20015</name>
</gene>
<evidence type="ECO:0000313" key="2">
    <source>
        <dbReference type="Proteomes" id="UP000711178"/>
    </source>
</evidence>
<organism evidence="1 2">
    <name type="scientific">Chromobacterium subtsugae</name>
    <dbReference type="NCBI Taxonomy" id="251747"/>
    <lineage>
        <taxon>Bacteria</taxon>
        <taxon>Pseudomonadati</taxon>
        <taxon>Pseudomonadota</taxon>
        <taxon>Betaproteobacteria</taxon>
        <taxon>Neisseriales</taxon>
        <taxon>Chromobacteriaceae</taxon>
        <taxon>Chromobacterium</taxon>
    </lineage>
</organism>
<reference evidence="1 2" key="1">
    <citation type="submission" date="2021-05" db="EMBL/GenBank/DDBJ databases">
        <title>Draft Whole Genome Sequencing Of Biosensor Chromobacterium violaceum Strain CV026 Reveals A Regulatory RNA In Chromobacterium violaceum Phenotype Regulatory Network.</title>
        <authorList>
            <person name="Hong K.W."/>
            <person name="Chan K.G."/>
            <person name="Chang C.-Y."/>
        </authorList>
    </citation>
    <scope>NUCLEOTIDE SEQUENCE [LARGE SCALE GENOMIC DNA]</scope>
    <source>
        <strain evidence="1 2">ATCC 31532</strain>
    </source>
</reference>
<comment type="caution">
    <text evidence="1">The sequence shown here is derived from an EMBL/GenBank/DDBJ whole genome shotgun (WGS) entry which is preliminary data.</text>
</comment>
<evidence type="ECO:0000313" key="1">
    <source>
        <dbReference type="EMBL" id="MBW8289929.1"/>
    </source>
</evidence>
<dbReference type="EMBL" id="JAHDTB010000026">
    <property type="protein sequence ID" value="MBW8289929.1"/>
    <property type="molecule type" value="Genomic_DNA"/>
</dbReference>
<accession>A0ABS7FKS6</accession>
<sequence length="755" mass="84718">MNNYKANMAFEDQIRSLADAYWKLSPGTCKPEIFTLENGKSVEIDAVVRTRDLTVLICATTSSKKDKISEDVNRLCKVKSIEQRRDSQKDILMKVITRDKIDALQITHCRKNEVQCLTKNDFLKKFFDAGKYISLRENYPFGSVEDPKDGNFHLDDEYVQIPLFLTREDGKEERIYLSNIVDSLMRGELFVIEAPFGAGKSLTCKEIFKRISRKYHNQEISTCPMVINLRDHWGQDDEEILTKHARQIGYANHDELMIGFRAGMCLPLIDGFDEIGVVGIAKIDDKNFMRQARINSLSGVKSLISKIPLGVGMLIVGRDHYFDGRKELESSLGLVGKKYHHIRIGEFGETEIKHLLKGRIEFDSLPDWIPKKPLFLTYLIKQELLSDALGIADGTDWGSAWCKLIDYIAIREASISKIAIEKDAVLNVLAELSLEVRRTPSGTGPITPHILVEVLTRVTGQAPTNQALVSLQKLPGLTTRGGDASEREFLDSDMLYALQGICLHNHILSNTYPNSAKGWIKGLDKRSVATACHKLRESAISTETVISIMRDKTGLEQFCADLFQIVVSLTSDTGGVANFHNFEIEDSIIETLSLEEVKIENIAFKNVQINKMELDLEMIGNGVSFDGCLISKVIGISGLHEIPRPTFSTNTIIDEFQNIPTNAAIVAAENIPNERKAILTILKKVYSQSGGGRKINALKRGVPQSLHKDIDNAIKKMERSNLIRVGNIIYPIRSNSDRARTILQNPFTSKDEVFD</sequence>